<feature type="region of interest" description="Disordered" evidence="1">
    <location>
        <begin position="42"/>
        <end position="100"/>
    </location>
</feature>
<protein>
    <submittedName>
        <fullName evidence="2">Uncharacterized protein</fullName>
    </submittedName>
</protein>
<evidence type="ECO:0000313" key="2">
    <source>
        <dbReference type="EMBL" id="KZP06312.1"/>
    </source>
</evidence>
<feature type="compositionally biased region" description="Polar residues" evidence="1">
    <location>
        <begin position="66"/>
        <end position="75"/>
    </location>
</feature>
<feature type="compositionally biased region" description="Basic residues" evidence="1">
    <location>
        <begin position="155"/>
        <end position="172"/>
    </location>
</feature>
<dbReference type="AlphaFoldDB" id="A0A167WNT0"/>
<sequence>MLWGTRGERTDRKNSLSHLKWERGNCDRKRIPRRPELVSIIRPRSSPALRRRPPSYARPLVPTPPACQSTAQGSAARSPAHGPLLRQPHARSPARVSPTPIGLPAPAALVNAQRACPPCAPCPLRARSPVSNALAHVHRVRQRPACSPTLSALAHSHRARARSHRVRSRPRPPRALSPTVPRALSPTSNVRAHAPHSPTPTRVQRSPTSAVLRPPRSPTTFALAHVHRARPRPPRSPASTTVLTHVRARQCPPRSP</sequence>
<evidence type="ECO:0000313" key="3">
    <source>
        <dbReference type="Proteomes" id="UP000076532"/>
    </source>
</evidence>
<proteinExistence type="predicted"/>
<dbReference type="EMBL" id="KV417793">
    <property type="protein sequence ID" value="KZP06312.1"/>
    <property type="molecule type" value="Genomic_DNA"/>
</dbReference>
<feature type="compositionally biased region" description="Polar residues" evidence="1">
    <location>
        <begin position="199"/>
        <end position="209"/>
    </location>
</feature>
<name>A0A167WNT0_9AGAM</name>
<organism evidence="2 3">
    <name type="scientific">Athelia psychrophila</name>
    <dbReference type="NCBI Taxonomy" id="1759441"/>
    <lineage>
        <taxon>Eukaryota</taxon>
        <taxon>Fungi</taxon>
        <taxon>Dikarya</taxon>
        <taxon>Basidiomycota</taxon>
        <taxon>Agaricomycotina</taxon>
        <taxon>Agaricomycetes</taxon>
        <taxon>Agaricomycetidae</taxon>
        <taxon>Atheliales</taxon>
        <taxon>Atheliaceae</taxon>
        <taxon>Athelia</taxon>
    </lineage>
</organism>
<feature type="compositionally biased region" description="Low complexity" evidence="1">
    <location>
        <begin position="42"/>
        <end position="60"/>
    </location>
</feature>
<keyword evidence="3" id="KW-1185">Reference proteome</keyword>
<dbReference type="Proteomes" id="UP000076532">
    <property type="component" value="Unassembled WGS sequence"/>
</dbReference>
<evidence type="ECO:0000256" key="1">
    <source>
        <dbReference type="SAM" id="MobiDB-lite"/>
    </source>
</evidence>
<reference evidence="2 3" key="1">
    <citation type="journal article" date="2016" name="Mol. Biol. Evol.">
        <title>Comparative Genomics of Early-Diverging Mushroom-Forming Fungi Provides Insights into the Origins of Lignocellulose Decay Capabilities.</title>
        <authorList>
            <person name="Nagy L.G."/>
            <person name="Riley R."/>
            <person name="Tritt A."/>
            <person name="Adam C."/>
            <person name="Daum C."/>
            <person name="Floudas D."/>
            <person name="Sun H."/>
            <person name="Yadav J.S."/>
            <person name="Pangilinan J."/>
            <person name="Larsson K.H."/>
            <person name="Matsuura K."/>
            <person name="Barry K."/>
            <person name="Labutti K."/>
            <person name="Kuo R."/>
            <person name="Ohm R.A."/>
            <person name="Bhattacharya S.S."/>
            <person name="Shirouzu T."/>
            <person name="Yoshinaga Y."/>
            <person name="Martin F.M."/>
            <person name="Grigoriev I.V."/>
            <person name="Hibbett D.S."/>
        </authorList>
    </citation>
    <scope>NUCLEOTIDE SEQUENCE [LARGE SCALE GENOMIC DNA]</scope>
    <source>
        <strain evidence="2 3">CBS 109695</strain>
    </source>
</reference>
<gene>
    <name evidence="2" type="ORF">FIBSPDRAFT_902888</name>
</gene>
<accession>A0A167WNT0</accession>
<feature type="region of interest" description="Disordered" evidence="1">
    <location>
        <begin position="141"/>
        <end position="256"/>
    </location>
</feature>